<dbReference type="GO" id="GO:0006313">
    <property type="term" value="P:DNA transposition"/>
    <property type="evidence" value="ECO:0007669"/>
    <property type="project" value="UniProtKB-UniRule"/>
</dbReference>
<dbReference type="GO" id="GO:0005737">
    <property type="term" value="C:cytoplasm"/>
    <property type="evidence" value="ECO:0007669"/>
    <property type="project" value="UniProtKB-SubCell"/>
</dbReference>
<keyword evidence="2 5" id="KW-0229">DNA integration</keyword>
<dbReference type="Proteomes" id="UP000246004">
    <property type="component" value="Unassembled WGS sequence"/>
</dbReference>
<dbReference type="InterPro" id="IPR013762">
    <property type="entry name" value="Integrase-like_cat_sf"/>
</dbReference>
<dbReference type="HAMAP" id="MF_02055">
    <property type="entry name" value="Recomb_XerA"/>
    <property type="match status" value="1"/>
</dbReference>
<dbReference type="CDD" id="cd00798">
    <property type="entry name" value="INT_XerDC_C"/>
    <property type="match status" value="1"/>
</dbReference>
<dbReference type="InterPro" id="IPR033686">
    <property type="entry name" value="XerA"/>
</dbReference>
<dbReference type="SUPFAM" id="SSF56349">
    <property type="entry name" value="DNA breaking-rejoining enzymes"/>
    <property type="match status" value="1"/>
</dbReference>
<accession>A0A2A2HDX5</accession>
<dbReference type="Gene3D" id="1.10.150.130">
    <property type="match status" value="1"/>
</dbReference>
<evidence type="ECO:0000259" key="6">
    <source>
        <dbReference type="PROSITE" id="PS51898"/>
    </source>
</evidence>
<dbReference type="EMBL" id="LMVN01000011">
    <property type="protein sequence ID" value="PAV07528.1"/>
    <property type="molecule type" value="Genomic_DNA"/>
</dbReference>
<feature type="active site" evidence="5">
    <location>
        <position position="275"/>
    </location>
</feature>
<feature type="active site" evidence="5">
    <location>
        <position position="252"/>
    </location>
</feature>
<evidence type="ECO:0000256" key="4">
    <source>
        <dbReference type="ARBA" id="ARBA00023172"/>
    </source>
</evidence>
<comment type="caution">
    <text evidence="8">The sequence shown here is derived from an EMBL/GenBank/DDBJ whole genome shotgun (WGS) entry which is preliminary data.</text>
</comment>
<dbReference type="InterPro" id="IPR044068">
    <property type="entry name" value="CB"/>
</dbReference>
<dbReference type="GO" id="GO:0003677">
    <property type="term" value="F:DNA binding"/>
    <property type="evidence" value="ECO:0007669"/>
    <property type="project" value="UniProtKB-UniRule"/>
</dbReference>
<name>A0A2A2HDX5_9EURY</name>
<feature type="domain" description="Tyr recombinase" evidence="6">
    <location>
        <begin position="110"/>
        <end position="297"/>
    </location>
</feature>
<reference evidence="9 11" key="1">
    <citation type="submission" date="2016-04" db="EMBL/GenBank/DDBJ databases">
        <title>Genome sequence of Methanosphaera cuniculi DSM 4103.</title>
        <authorList>
            <person name="Poehlein A."/>
            <person name="Seedorf H."/>
            <person name="Daniel R."/>
        </authorList>
    </citation>
    <scope>NUCLEOTIDE SEQUENCE [LARGE SCALE GENOMIC DNA]</scope>
    <source>
        <strain evidence="9 11">DSM 4103</strain>
    </source>
</reference>
<evidence type="ECO:0000259" key="7">
    <source>
        <dbReference type="PROSITE" id="PS51900"/>
    </source>
</evidence>
<dbReference type="InterPro" id="IPR011010">
    <property type="entry name" value="DNA_brk_join_enz"/>
</dbReference>
<feature type="domain" description="Core-binding (CB)" evidence="7">
    <location>
        <begin position="10"/>
        <end position="95"/>
    </location>
</feature>
<feature type="active site" evidence="5">
    <location>
        <position position="159"/>
    </location>
</feature>
<sequence>MFLYQNDESLNIEDFIEDYLITLEIRNYSDNTIQTYQTILNGFNTFIKTHGRIKSEKDLLRAFKKYILHLKNKNVSKNYLHLVIRIIRSFFKSSKFDIYNEIQVPRKSRPLPKFLNEQEVYNLIHAMDDEYDPNNLNYINKIRLRNKLILTLLYSTGLRISELIKININDINFENHTIRTCGKGDKERIVLFNDETYNLLKEYLDKIKDNNTYYIFTNKQNKTLSTRTIQIMVKKYAEKAGINKKVTPHVLRHSFATHLMEKGVNLRVIQQLLGHTNLNTTQIYVGVDTNLIKEAYNNAWN</sequence>
<feature type="active site" evidence="5">
    <location>
        <position position="249"/>
    </location>
</feature>
<keyword evidence="3 5" id="KW-0238">DNA-binding</keyword>
<dbReference type="PROSITE" id="PS51898">
    <property type="entry name" value="TYR_RECOMBINASE"/>
    <property type="match status" value="1"/>
</dbReference>
<comment type="function">
    <text evidence="5">Site-specific tyrosine recombinase, which acts by catalyzing the cutting and rejoining of the recombining DNA molecules.</text>
</comment>
<evidence type="ECO:0000256" key="5">
    <source>
        <dbReference type="HAMAP-Rule" id="MF_02055"/>
    </source>
</evidence>
<dbReference type="Pfam" id="PF00589">
    <property type="entry name" value="Phage_integrase"/>
    <property type="match status" value="1"/>
</dbReference>
<evidence type="ECO:0000313" key="11">
    <source>
        <dbReference type="Proteomes" id="UP000246004"/>
    </source>
</evidence>
<feature type="active site" description="O-(3'-phospho-DNA)-tyrosine intermediate" evidence="5">
    <location>
        <position position="284"/>
    </location>
</feature>
<keyword evidence="4 5" id="KW-0233">DNA recombination</keyword>
<dbReference type="InterPro" id="IPR010998">
    <property type="entry name" value="Integrase_recombinase_N"/>
</dbReference>
<dbReference type="Gene3D" id="1.10.443.10">
    <property type="entry name" value="Intergrase catalytic core"/>
    <property type="match status" value="1"/>
</dbReference>
<dbReference type="GO" id="GO:0009037">
    <property type="term" value="F:tyrosine-based site-specific recombinase activity"/>
    <property type="evidence" value="ECO:0007669"/>
    <property type="project" value="UniProtKB-UniRule"/>
</dbReference>
<comment type="similarity">
    <text evidence="5">Belongs to the 'phage' integrase family. XerA subfamily.</text>
</comment>
<dbReference type="NCBIfam" id="NF040815">
    <property type="entry name" value="recomb_XerA_Arch"/>
    <property type="match status" value="1"/>
</dbReference>
<dbReference type="AlphaFoldDB" id="A0A2A2HDX5"/>
<keyword evidence="1 5" id="KW-0963">Cytoplasm</keyword>
<dbReference type="InterPro" id="IPR002104">
    <property type="entry name" value="Integrase_catalytic"/>
</dbReference>
<protein>
    <recommendedName>
        <fullName evidence="5">Tyrosine recombinase XerA</fullName>
    </recommendedName>
</protein>
<organism evidence="8 10">
    <name type="scientific">Methanosphaera cuniculi</name>
    <dbReference type="NCBI Taxonomy" id="1077256"/>
    <lineage>
        <taxon>Archaea</taxon>
        <taxon>Methanobacteriati</taxon>
        <taxon>Methanobacteriota</taxon>
        <taxon>Methanomada group</taxon>
        <taxon>Methanobacteria</taxon>
        <taxon>Methanobacteriales</taxon>
        <taxon>Methanobacteriaceae</taxon>
        <taxon>Methanosphaera</taxon>
    </lineage>
</organism>
<evidence type="ECO:0000313" key="10">
    <source>
        <dbReference type="Proteomes" id="UP000217528"/>
    </source>
</evidence>
<dbReference type="InterPro" id="IPR050090">
    <property type="entry name" value="Tyrosine_recombinase_XerCD"/>
</dbReference>
<comment type="subcellular location">
    <subcellularLocation>
        <location evidence="5">Cytoplasm</location>
    </subcellularLocation>
</comment>
<feature type="active site" evidence="5">
    <location>
        <position position="183"/>
    </location>
</feature>
<evidence type="ECO:0000313" key="8">
    <source>
        <dbReference type="EMBL" id="PAV07528.1"/>
    </source>
</evidence>
<dbReference type="PANTHER" id="PTHR30349:SF41">
    <property type="entry name" value="INTEGRASE_RECOMBINASE PROTEIN MJ0367-RELATED"/>
    <property type="match status" value="1"/>
</dbReference>
<keyword evidence="10" id="KW-1185">Reference proteome</keyword>
<dbReference type="RefSeq" id="WP_245837640.1">
    <property type="nucleotide sequence ID" value="NZ_LMVN01000011.1"/>
</dbReference>
<dbReference type="PROSITE" id="PS51900">
    <property type="entry name" value="CB"/>
    <property type="match status" value="1"/>
</dbReference>
<dbReference type="Proteomes" id="UP000217528">
    <property type="component" value="Unassembled WGS sequence"/>
</dbReference>
<evidence type="ECO:0000313" key="9">
    <source>
        <dbReference type="EMBL" id="PWL08156.1"/>
    </source>
</evidence>
<gene>
    <name evidence="9" type="primary">xerD_1</name>
    <name evidence="5" type="synonym">xerA</name>
    <name evidence="8" type="ORF">ASJ82_07580</name>
    <name evidence="9" type="ORF">MSCUN_10870</name>
</gene>
<dbReference type="PANTHER" id="PTHR30349">
    <property type="entry name" value="PHAGE INTEGRASE-RELATED"/>
    <property type="match status" value="1"/>
</dbReference>
<evidence type="ECO:0000256" key="2">
    <source>
        <dbReference type="ARBA" id="ARBA00022908"/>
    </source>
</evidence>
<reference evidence="8 10" key="2">
    <citation type="journal article" date="2017" name="BMC Genomics">
        <title>Genomic analysis of methanogenic archaea reveals a shift towards energy conservation.</title>
        <authorList>
            <person name="Gilmore S.P."/>
            <person name="Henske J.K."/>
            <person name="Sexton J.A."/>
            <person name="Solomon K.V."/>
            <person name="Seppala S."/>
            <person name="Yoo J.I."/>
            <person name="Huyett L.M."/>
            <person name="Pressman A."/>
            <person name="Cogan J.Z."/>
            <person name="Kivenson V."/>
            <person name="Peng X."/>
            <person name="Tan Y."/>
            <person name="Valentine D.L."/>
            <person name="O'Malley M.A."/>
        </authorList>
    </citation>
    <scope>NUCLEOTIDE SEQUENCE [LARGE SCALE GENOMIC DNA]</scope>
    <source>
        <strain evidence="8 10">1R-7</strain>
    </source>
</reference>
<proteinExistence type="inferred from homology"/>
<evidence type="ECO:0000256" key="3">
    <source>
        <dbReference type="ARBA" id="ARBA00023125"/>
    </source>
</evidence>
<dbReference type="EMBL" id="LWMS01000031">
    <property type="protein sequence ID" value="PWL08156.1"/>
    <property type="molecule type" value="Genomic_DNA"/>
</dbReference>
<evidence type="ECO:0000256" key="1">
    <source>
        <dbReference type="ARBA" id="ARBA00022490"/>
    </source>
</evidence>